<organism evidence="8 9">
    <name type="scientific">Uliginosibacterium aquaticum</name>
    <dbReference type="NCBI Taxonomy" id="2731212"/>
    <lineage>
        <taxon>Bacteria</taxon>
        <taxon>Pseudomonadati</taxon>
        <taxon>Pseudomonadota</taxon>
        <taxon>Betaproteobacteria</taxon>
        <taxon>Rhodocyclales</taxon>
        <taxon>Zoogloeaceae</taxon>
        <taxon>Uliginosibacterium</taxon>
    </lineage>
</organism>
<feature type="domain" description="PABS" evidence="7">
    <location>
        <begin position="208"/>
        <end position="443"/>
    </location>
</feature>
<gene>
    <name evidence="5" type="primary">speE</name>
    <name evidence="8" type="ORF">HJ583_013440</name>
</gene>
<dbReference type="Gene3D" id="3.40.50.150">
    <property type="entry name" value="Vaccinia Virus protein VP39"/>
    <property type="match status" value="1"/>
</dbReference>
<comment type="subcellular location">
    <subcellularLocation>
        <location evidence="5">Cell membrane</location>
        <topology evidence="5">Multi-pass membrane protein</topology>
    </subcellularLocation>
</comment>
<evidence type="ECO:0000313" key="9">
    <source>
        <dbReference type="Proteomes" id="UP000778523"/>
    </source>
</evidence>
<comment type="catalytic activity">
    <reaction evidence="5">
        <text>S-adenosyl 3-(methylsulfanyl)propylamine + putrescine = S-methyl-5'-thioadenosine + spermidine + H(+)</text>
        <dbReference type="Rhea" id="RHEA:12721"/>
        <dbReference type="ChEBI" id="CHEBI:15378"/>
        <dbReference type="ChEBI" id="CHEBI:17509"/>
        <dbReference type="ChEBI" id="CHEBI:57443"/>
        <dbReference type="ChEBI" id="CHEBI:57834"/>
        <dbReference type="ChEBI" id="CHEBI:326268"/>
        <dbReference type="EC" id="2.5.1.16"/>
    </reaction>
</comment>
<dbReference type="PROSITE" id="PS51257">
    <property type="entry name" value="PROKAR_LIPOPROTEIN"/>
    <property type="match status" value="1"/>
</dbReference>
<comment type="caution">
    <text evidence="5">Lacks conserved residue(s) required for the propagation of feature annotation.</text>
</comment>
<feature type="transmembrane region" description="Helical" evidence="5">
    <location>
        <begin position="141"/>
        <end position="161"/>
    </location>
</feature>
<dbReference type="PROSITE" id="PS01330">
    <property type="entry name" value="PABS_1"/>
    <property type="match status" value="1"/>
</dbReference>
<feature type="transmembrane region" description="Helical" evidence="5">
    <location>
        <begin position="167"/>
        <end position="185"/>
    </location>
</feature>
<evidence type="ECO:0000256" key="4">
    <source>
        <dbReference type="ARBA" id="ARBA00023115"/>
    </source>
</evidence>
<comment type="caution">
    <text evidence="8">The sequence shown here is derived from an EMBL/GenBank/DDBJ whole genome shotgun (WGS) entry which is preliminary data.</text>
</comment>
<dbReference type="PROSITE" id="PS51006">
    <property type="entry name" value="PABS_2"/>
    <property type="match status" value="1"/>
</dbReference>
<proteinExistence type="inferred from homology"/>
<dbReference type="InterPro" id="IPR030374">
    <property type="entry name" value="PABS"/>
</dbReference>
<dbReference type="InterPro" id="IPR029063">
    <property type="entry name" value="SAM-dependent_MTases_sf"/>
</dbReference>
<evidence type="ECO:0000256" key="6">
    <source>
        <dbReference type="PROSITE-ProRule" id="PRU00354"/>
    </source>
</evidence>
<evidence type="ECO:0000259" key="7">
    <source>
        <dbReference type="PROSITE" id="PS51006"/>
    </source>
</evidence>
<comment type="similarity">
    <text evidence="1 5">Belongs to the spermidine/spermine synthase family.</text>
</comment>
<feature type="transmembrane region" description="Helical" evidence="5">
    <location>
        <begin position="100"/>
        <end position="120"/>
    </location>
</feature>
<dbReference type="PANTHER" id="PTHR43317">
    <property type="entry name" value="THERMOSPERMINE SYNTHASE ACAULIS5"/>
    <property type="match status" value="1"/>
</dbReference>
<comment type="subunit">
    <text evidence="5">Homodimer or homotetramer.</text>
</comment>
<protein>
    <recommendedName>
        <fullName evidence="5">Polyamine aminopropyltransferase</fullName>
    </recommendedName>
    <alternativeName>
        <fullName evidence="5">Putrescine aminopropyltransferase</fullName>
        <shortName evidence="5">PAPT</shortName>
    </alternativeName>
    <alternativeName>
        <fullName evidence="5">Spermidine synthase</fullName>
        <shortName evidence="5">SPDS</shortName>
        <shortName evidence="5">SPDSY</shortName>
        <ecNumber evidence="5">2.5.1.16</ecNumber>
    </alternativeName>
</protein>
<comment type="function">
    <text evidence="5">Catalyzes the irreversible transfer of a propylamine group from the amino donor S-adenosylmethioninamine (decarboxy-AdoMet) to putrescine (1,4-diaminobutane) to yield spermidine.</text>
</comment>
<evidence type="ECO:0000256" key="2">
    <source>
        <dbReference type="ARBA" id="ARBA00022679"/>
    </source>
</evidence>
<dbReference type="HAMAP" id="MF_00198">
    <property type="entry name" value="Spermidine_synth"/>
    <property type="match status" value="1"/>
</dbReference>
<feature type="active site" description="Proton acceptor" evidence="5 6">
    <location>
        <position position="364"/>
    </location>
</feature>
<keyword evidence="4 5" id="KW-0620">Polyamine biosynthesis</keyword>
<evidence type="ECO:0000256" key="1">
    <source>
        <dbReference type="ARBA" id="ARBA00007867"/>
    </source>
</evidence>
<keyword evidence="2 5" id="KW-0808">Transferase</keyword>
<dbReference type="EC" id="2.5.1.16" evidence="5"/>
<feature type="binding site" evidence="5">
    <location>
        <position position="268"/>
    </location>
    <ligand>
        <name>spermidine</name>
        <dbReference type="ChEBI" id="CHEBI:57834"/>
    </ligand>
</feature>
<feature type="binding site" evidence="5">
    <location>
        <begin position="346"/>
        <end position="347"/>
    </location>
    <ligand>
        <name>S-methyl-5'-thioadenosine</name>
        <dbReference type="ChEBI" id="CHEBI:17509"/>
    </ligand>
</feature>
<dbReference type="Proteomes" id="UP000778523">
    <property type="component" value="Unassembled WGS sequence"/>
</dbReference>
<name>A0ABX2IJJ8_9RHOO</name>
<dbReference type="CDD" id="cd02440">
    <property type="entry name" value="AdoMet_MTases"/>
    <property type="match status" value="1"/>
</dbReference>
<dbReference type="InterPro" id="IPR001045">
    <property type="entry name" value="Spermi_synthase"/>
</dbReference>
<keyword evidence="5" id="KW-0472">Membrane</keyword>
<dbReference type="SUPFAM" id="SSF53335">
    <property type="entry name" value="S-adenosyl-L-methionine-dependent methyltransferases"/>
    <property type="match status" value="1"/>
</dbReference>
<dbReference type="SUPFAM" id="SSF103473">
    <property type="entry name" value="MFS general substrate transporter"/>
    <property type="match status" value="1"/>
</dbReference>
<keyword evidence="5" id="KW-1133">Transmembrane helix</keyword>
<dbReference type="EMBL" id="JABCSC020000003">
    <property type="protein sequence ID" value="NSL56038.1"/>
    <property type="molecule type" value="Genomic_DNA"/>
</dbReference>
<dbReference type="GO" id="GO:0004766">
    <property type="term" value="F:spermidine synthase activity"/>
    <property type="evidence" value="ECO:0007669"/>
    <property type="project" value="UniProtKB-EC"/>
</dbReference>
<dbReference type="PANTHER" id="PTHR43317:SF1">
    <property type="entry name" value="THERMOSPERMINE SYNTHASE ACAULIS5"/>
    <property type="match status" value="1"/>
</dbReference>
<dbReference type="InterPro" id="IPR036259">
    <property type="entry name" value="MFS_trans_sf"/>
</dbReference>
<reference evidence="8 9" key="1">
    <citation type="submission" date="2020-06" db="EMBL/GenBank/DDBJ databases">
        <title>Draft genome of Uliginosibacterium sp. IMCC34675.</title>
        <authorList>
            <person name="Song J."/>
        </authorList>
    </citation>
    <scope>NUCLEOTIDE SEQUENCE [LARGE SCALE GENOMIC DNA]</scope>
    <source>
        <strain evidence="8 9">IMCC34675</strain>
    </source>
</reference>
<keyword evidence="5" id="KW-1003">Cell membrane</keyword>
<evidence type="ECO:0000256" key="3">
    <source>
        <dbReference type="ARBA" id="ARBA00023066"/>
    </source>
</evidence>
<dbReference type="InterPro" id="IPR030373">
    <property type="entry name" value="PABS_CS"/>
</dbReference>
<dbReference type="RefSeq" id="WP_170022391.1">
    <property type="nucleotide sequence ID" value="NZ_JABCSC020000003.1"/>
</dbReference>
<dbReference type="Pfam" id="PF01564">
    <property type="entry name" value="Spermine_synth"/>
    <property type="match status" value="1"/>
</dbReference>
<feature type="transmembrane region" description="Helical" evidence="5">
    <location>
        <begin position="197"/>
        <end position="216"/>
    </location>
</feature>
<accession>A0ABX2IJJ8</accession>
<evidence type="ECO:0000256" key="5">
    <source>
        <dbReference type="HAMAP-Rule" id="MF_00198"/>
    </source>
</evidence>
<dbReference type="NCBIfam" id="NF002956">
    <property type="entry name" value="PRK03612.1"/>
    <property type="match status" value="1"/>
</dbReference>
<keyword evidence="9" id="KW-1185">Reference proteome</keyword>
<feature type="transmembrane region" description="Helical" evidence="5">
    <location>
        <begin position="74"/>
        <end position="94"/>
    </location>
</feature>
<comment type="pathway">
    <text evidence="5">Amine and polyamine biosynthesis; spermidine biosynthesis; spermidine from putrescine: step 1/1.</text>
</comment>
<feature type="binding site" evidence="5">
    <location>
        <position position="312"/>
    </location>
    <ligand>
        <name>S-methyl-5'-thioadenosine</name>
        <dbReference type="ChEBI" id="CHEBI:17509"/>
    </ligand>
</feature>
<keyword evidence="5" id="KW-0812">Transmembrane</keyword>
<feature type="binding site" evidence="5">
    <location>
        <position position="238"/>
    </location>
    <ligand>
        <name>S-methyl-5'-thioadenosine</name>
        <dbReference type="ChEBI" id="CHEBI:17509"/>
    </ligand>
</feature>
<sequence>MPHRLLILSVFIVASCGLAYELVAAALASYLLGDSVLQFSSIIGTYLFAMGVGSHLSKYIKDEDLLARFIDIELLVGLIGGVSATLLFVIFAWVAAPFRVVLYALVFALGVLVGMEIPLVMRVLNARKAEFAEIVSRVLTFDYLGALVVSLLFPIVLAPQLGLARTAFLFGIANAGVALVAAQAFRAELRQATALRLRASIVLLALIAGFVGAEAVTRWSERGIYGDQIVHAQTTPYQRLIVTQWKDDLRLYINGNLQFSSRDEHRYHEALVHPALSALAGARRVLVLGGGDGLAVRELLKYPGLEAITLVDLDPAMTQLFSTSATLTALNQHSLTNPRVQVINADAGQWLETAPGSYDAIIIDLPDPSSYGLGKLYSEPFYRLVSRHLSDTGLLVVQSTSPYFAPHAFWCVVTTLDEAGFHTFPYQAHVPSFGVWGFVLADRHGRYQPPKAYSVPLRWLDAEQTASMFRFPADMPRPEVEPNRLNNQALVRYFEEDWRRVIR</sequence>
<keyword evidence="3 5" id="KW-0745">Spermidine biosynthesis</keyword>
<feature type="binding site" evidence="5">
    <location>
        <position position="292"/>
    </location>
    <ligand>
        <name>spermidine</name>
        <dbReference type="ChEBI" id="CHEBI:57834"/>
    </ligand>
</feature>
<evidence type="ECO:0000313" key="8">
    <source>
        <dbReference type="EMBL" id="NSL56038.1"/>
    </source>
</evidence>
<feature type="transmembrane region" description="Helical" evidence="5">
    <location>
        <begin position="35"/>
        <end position="53"/>
    </location>
</feature>